<feature type="region of interest" description="Disordered" evidence="6">
    <location>
        <begin position="1065"/>
        <end position="1135"/>
    </location>
</feature>
<keyword evidence="9" id="KW-1185">Reference proteome</keyword>
<proteinExistence type="predicted"/>
<gene>
    <name evidence="8" type="ORF">FBUS_08018</name>
</gene>
<dbReference type="PROSITE" id="PS50157">
    <property type="entry name" value="ZINC_FINGER_C2H2_2"/>
    <property type="match status" value="1"/>
</dbReference>
<evidence type="ECO:0000256" key="2">
    <source>
        <dbReference type="ARBA" id="ARBA00022737"/>
    </source>
</evidence>
<feature type="region of interest" description="Disordered" evidence="6">
    <location>
        <begin position="128"/>
        <end position="195"/>
    </location>
</feature>
<name>A0A8E0RIQ9_9TREM</name>
<organism evidence="8 9">
    <name type="scientific">Fasciolopsis buskii</name>
    <dbReference type="NCBI Taxonomy" id="27845"/>
    <lineage>
        <taxon>Eukaryota</taxon>
        <taxon>Metazoa</taxon>
        <taxon>Spiralia</taxon>
        <taxon>Lophotrochozoa</taxon>
        <taxon>Platyhelminthes</taxon>
        <taxon>Trematoda</taxon>
        <taxon>Digenea</taxon>
        <taxon>Plagiorchiida</taxon>
        <taxon>Echinostomata</taxon>
        <taxon>Echinostomatoidea</taxon>
        <taxon>Fasciolidae</taxon>
        <taxon>Fasciolopsis</taxon>
    </lineage>
</organism>
<evidence type="ECO:0000259" key="7">
    <source>
        <dbReference type="PROSITE" id="PS50157"/>
    </source>
</evidence>
<feature type="compositionally biased region" description="Basic and acidic residues" evidence="6">
    <location>
        <begin position="183"/>
        <end position="194"/>
    </location>
</feature>
<feature type="compositionally biased region" description="Polar residues" evidence="6">
    <location>
        <begin position="902"/>
        <end position="918"/>
    </location>
</feature>
<feature type="compositionally biased region" description="Acidic residues" evidence="6">
    <location>
        <begin position="168"/>
        <end position="178"/>
    </location>
</feature>
<feature type="compositionally biased region" description="Polar residues" evidence="6">
    <location>
        <begin position="851"/>
        <end position="872"/>
    </location>
</feature>
<feature type="region of interest" description="Disordered" evidence="6">
    <location>
        <begin position="839"/>
        <end position="889"/>
    </location>
</feature>
<dbReference type="InterPro" id="IPR036236">
    <property type="entry name" value="Znf_C2H2_sf"/>
</dbReference>
<reference evidence="8" key="1">
    <citation type="submission" date="2019-05" db="EMBL/GenBank/DDBJ databases">
        <title>Annotation for the trematode Fasciolopsis buski.</title>
        <authorList>
            <person name="Choi Y.-J."/>
        </authorList>
    </citation>
    <scope>NUCLEOTIDE SEQUENCE</scope>
    <source>
        <strain evidence="8">HT</strain>
        <tissue evidence="8">Whole worm</tissue>
    </source>
</reference>
<feature type="compositionally biased region" description="Low complexity" evidence="6">
    <location>
        <begin position="779"/>
        <end position="803"/>
    </location>
</feature>
<dbReference type="InterPro" id="IPR013087">
    <property type="entry name" value="Znf_C2H2_type"/>
</dbReference>
<dbReference type="Gene3D" id="3.30.160.60">
    <property type="entry name" value="Classic Zinc Finger"/>
    <property type="match status" value="2"/>
</dbReference>
<evidence type="ECO:0000256" key="1">
    <source>
        <dbReference type="ARBA" id="ARBA00022723"/>
    </source>
</evidence>
<evidence type="ECO:0000256" key="3">
    <source>
        <dbReference type="ARBA" id="ARBA00022771"/>
    </source>
</evidence>
<feature type="region of interest" description="Disordered" evidence="6">
    <location>
        <begin position="777"/>
        <end position="823"/>
    </location>
</feature>
<evidence type="ECO:0000313" key="9">
    <source>
        <dbReference type="Proteomes" id="UP000728185"/>
    </source>
</evidence>
<evidence type="ECO:0000256" key="6">
    <source>
        <dbReference type="SAM" id="MobiDB-lite"/>
    </source>
</evidence>
<accession>A0A8E0RIQ9</accession>
<feature type="compositionally biased region" description="Low complexity" evidence="6">
    <location>
        <begin position="879"/>
        <end position="889"/>
    </location>
</feature>
<dbReference type="SMART" id="SM00355">
    <property type="entry name" value="ZnF_C2H2"/>
    <property type="match status" value="2"/>
</dbReference>
<dbReference type="Proteomes" id="UP000728185">
    <property type="component" value="Unassembled WGS sequence"/>
</dbReference>
<dbReference type="EMBL" id="LUCM01011689">
    <property type="protein sequence ID" value="KAA0183588.1"/>
    <property type="molecule type" value="Genomic_DNA"/>
</dbReference>
<feature type="domain" description="C2H2-type" evidence="7">
    <location>
        <begin position="955"/>
        <end position="982"/>
    </location>
</feature>
<feature type="compositionally biased region" description="Basic and acidic residues" evidence="6">
    <location>
        <begin position="157"/>
        <end position="167"/>
    </location>
</feature>
<keyword evidence="4" id="KW-0862">Zinc</keyword>
<sequence>MKTTDDSALLEQLKEVFRQNFRHCHRLEVVGILSYTIDNNIEKFLKLDFSTFKGPGDCEFNIEHEPVVSLAGRSSTRGLEILRDPSEFKESSSSANASPPLLPPLVIQNPRISRNVCLNNALLDPADSMDCATSPKDVVDGPLHRRDRRKSRKPKRQIVDSDNKVVDSETEDGTEQEEVVSSSDHENHKPEKMPRLSCPLEITNCTPVVRVPPQNKFVGTRIAHDGPTVPRGITQQVVEQSHIPSSESLSLASQVAVSKHSELCCRVPDVQNQAASTTKYTISTKTLGLGELGEFCGLLPLNNILGRTVLSCHDNNSVTVKVSPTNNGTPNSLIIPIPEATPLLNPNQPIIPTTTNTGSTQNVMLNPNIAAAVAAALSAPTQAPGNAMTYSDQNITGVPSFNGPSIALTGPSGELIGTIPIGTSGQQHGVMPSVLGTALHSHSSNTVSAVNTVSVSVPLSSCSNGGSNLATTLNWLRCASASNELTHHSTQSVQPCVTTNGQVNSNTPVALLQSLSGQNTVQLGSAPGKVSSISVGPTLALIGTLGINPMASNSSSISTSSESLPATSSGATNTTLLTTNLGISANNSNAALVAAALLRGLAGAKSTTGESVEPTCLEASVGGLPGSVTLIPGSHVPTGSSVSGRPNMIASEGTLASLSSILSAKVINSTSGTPSTATISMYDAPMGVASNINRVGQNNTVMNNANNAVTRGSIMLSYPRGQGEMNVLFTPASAHSLSTSSLSPVAAIPTAISFQNILSPHTTSVTLASPVLLHTQLGSSSSSKGTTVCTTSTVSSTLSVSPTVLPPIRSKNNPPENKPLHDPTASAIDRILQTIKGCMNSENRDGDSKQKFNSTCTKKSEPLDNSPSTLKNNIDDVPSESSSGGDSKQSYAMKLVPASLAVSKNPNNVTQPEQASKSDGNKTPVASGERAPLVPIAKDPDNHENPPTYRVTKVYRCRYCGKTFNRKFCRERHERLHTGVKPYTCEICEEKFIRLEDKKRHVRSLQHYLSGRSSFLKADSGDGTGEEATTLGIDPSSVLPLLTQTLQGCDQEGVAGNLADLEESAGLSASEDTSNDHASDCDSSDAEEIPDKVVVEFHPSNQSVIRPNTPDDSSEAPELRHTPVSCEEEENTHEISGNEIRSRFVENQPCLVLSTEGSIFKGDESGNIPGSKVKNPVGLTSVVLINGDELKSSISSG</sequence>
<evidence type="ECO:0000256" key="5">
    <source>
        <dbReference type="PROSITE-ProRule" id="PRU00042"/>
    </source>
</evidence>
<keyword evidence="3 5" id="KW-0863">Zinc-finger</keyword>
<evidence type="ECO:0000256" key="4">
    <source>
        <dbReference type="ARBA" id="ARBA00022833"/>
    </source>
</evidence>
<dbReference type="PANTHER" id="PTHR16515:SF58">
    <property type="entry name" value="ZINC FINGER PROTEIN 22"/>
    <property type="match status" value="1"/>
</dbReference>
<protein>
    <recommendedName>
        <fullName evidence="7">C2H2-type domain-containing protein</fullName>
    </recommendedName>
</protein>
<dbReference type="PROSITE" id="PS00028">
    <property type="entry name" value="ZINC_FINGER_C2H2_1"/>
    <property type="match status" value="2"/>
</dbReference>
<dbReference type="GO" id="GO:0010468">
    <property type="term" value="P:regulation of gene expression"/>
    <property type="evidence" value="ECO:0007669"/>
    <property type="project" value="TreeGrafter"/>
</dbReference>
<dbReference type="OrthoDB" id="9439903at2759"/>
<dbReference type="AlphaFoldDB" id="A0A8E0RIQ9"/>
<dbReference type="InterPro" id="IPR050331">
    <property type="entry name" value="Zinc_finger"/>
</dbReference>
<dbReference type="GO" id="GO:0005634">
    <property type="term" value="C:nucleus"/>
    <property type="evidence" value="ECO:0007669"/>
    <property type="project" value="TreeGrafter"/>
</dbReference>
<keyword evidence="2" id="KW-0677">Repeat</keyword>
<feature type="compositionally biased region" description="Basic residues" evidence="6">
    <location>
        <begin position="145"/>
        <end position="156"/>
    </location>
</feature>
<dbReference type="GO" id="GO:0008270">
    <property type="term" value="F:zinc ion binding"/>
    <property type="evidence" value="ECO:0007669"/>
    <property type="project" value="UniProtKB-KW"/>
</dbReference>
<dbReference type="PANTHER" id="PTHR16515">
    <property type="entry name" value="PR DOMAIN ZINC FINGER PROTEIN"/>
    <property type="match status" value="1"/>
</dbReference>
<feature type="region of interest" description="Disordered" evidence="6">
    <location>
        <begin position="902"/>
        <end position="928"/>
    </location>
</feature>
<keyword evidence="1" id="KW-0479">Metal-binding</keyword>
<evidence type="ECO:0000313" key="8">
    <source>
        <dbReference type="EMBL" id="KAA0183588.1"/>
    </source>
</evidence>
<dbReference type="SUPFAM" id="SSF57667">
    <property type="entry name" value="beta-beta-alpha zinc fingers"/>
    <property type="match status" value="1"/>
</dbReference>
<comment type="caution">
    <text evidence="8">The sequence shown here is derived from an EMBL/GenBank/DDBJ whole genome shotgun (WGS) entry which is preliminary data.</text>
</comment>